<keyword evidence="4" id="KW-1185">Reference proteome</keyword>
<accession>A0AAV9E3W4</accession>
<reference evidence="3" key="2">
    <citation type="submission" date="2023-06" db="EMBL/GenBank/DDBJ databases">
        <authorList>
            <person name="Ma L."/>
            <person name="Liu K.-W."/>
            <person name="Li Z."/>
            <person name="Hsiao Y.-Y."/>
            <person name="Qi Y."/>
            <person name="Fu T."/>
            <person name="Tang G."/>
            <person name="Zhang D."/>
            <person name="Sun W.-H."/>
            <person name="Liu D.-K."/>
            <person name="Li Y."/>
            <person name="Chen G.-Z."/>
            <person name="Liu X.-D."/>
            <person name="Liao X.-Y."/>
            <person name="Jiang Y.-T."/>
            <person name="Yu X."/>
            <person name="Hao Y."/>
            <person name="Huang J."/>
            <person name="Zhao X.-W."/>
            <person name="Ke S."/>
            <person name="Chen Y.-Y."/>
            <person name="Wu W.-L."/>
            <person name="Hsu J.-L."/>
            <person name="Lin Y.-F."/>
            <person name="Huang M.-D."/>
            <person name="Li C.-Y."/>
            <person name="Huang L."/>
            <person name="Wang Z.-W."/>
            <person name="Zhao X."/>
            <person name="Zhong W.-Y."/>
            <person name="Peng D.-H."/>
            <person name="Ahmad S."/>
            <person name="Lan S."/>
            <person name="Zhang J.-S."/>
            <person name="Tsai W.-C."/>
            <person name="Van De Peer Y."/>
            <person name="Liu Z.-J."/>
        </authorList>
    </citation>
    <scope>NUCLEOTIDE SEQUENCE</scope>
    <source>
        <strain evidence="3">CP</strain>
        <tissue evidence="3">Leaves</tissue>
    </source>
</reference>
<evidence type="ECO:0000313" key="3">
    <source>
        <dbReference type="EMBL" id="KAK1308150.1"/>
    </source>
</evidence>
<organism evidence="3 4">
    <name type="scientific">Acorus calamus</name>
    <name type="common">Sweet flag</name>
    <dbReference type="NCBI Taxonomy" id="4465"/>
    <lineage>
        <taxon>Eukaryota</taxon>
        <taxon>Viridiplantae</taxon>
        <taxon>Streptophyta</taxon>
        <taxon>Embryophyta</taxon>
        <taxon>Tracheophyta</taxon>
        <taxon>Spermatophyta</taxon>
        <taxon>Magnoliopsida</taxon>
        <taxon>Liliopsida</taxon>
        <taxon>Acoraceae</taxon>
        <taxon>Acorus</taxon>
    </lineage>
</organism>
<keyword evidence="2" id="KW-0012">Acyltransferase</keyword>
<gene>
    <name evidence="3" type="primary">5MAT1</name>
    <name evidence="3" type="ORF">QJS10_CPA09g00465</name>
</gene>
<comment type="caution">
    <text evidence="3">The sequence shown here is derived from an EMBL/GenBank/DDBJ whole genome shotgun (WGS) entry which is preliminary data.</text>
</comment>
<evidence type="ECO:0000313" key="4">
    <source>
        <dbReference type="Proteomes" id="UP001180020"/>
    </source>
</evidence>
<sequence length="168" mass="18277">MEHNIHGDHVRVTKLSKVSPLSTPQNLSFFDQFLALAPPIRTLQLFSTVGLPFPTIVASLREGLSKALQHFLPLSGKLARCARGFKIRVVGEGEAYVLAEELVPRINVRDVPMEALAVQVTRVGEDGVAVGVAMYHVVGDGRPYWSFVKAWAEICRTGGLEARMAVGG</sequence>
<dbReference type="InterPro" id="IPR051504">
    <property type="entry name" value="Plant_metabolite_acyltrans"/>
</dbReference>
<dbReference type="AlphaFoldDB" id="A0AAV9E3W4"/>
<dbReference type="GO" id="GO:0016747">
    <property type="term" value="F:acyltransferase activity, transferring groups other than amino-acyl groups"/>
    <property type="evidence" value="ECO:0007669"/>
    <property type="project" value="UniProtKB-ARBA"/>
</dbReference>
<protein>
    <submittedName>
        <fullName evidence="3">Malonyl-coenzyme:anthocyanin 5-O-glucoside-6'''-O-malonyltransferase</fullName>
    </submittedName>
</protein>
<dbReference type="EMBL" id="JAUJYO010000009">
    <property type="protein sequence ID" value="KAK1308150.1"/>
    <property type="molecule type" value="Genomic_DNA"/>
</dbReference>
<name>A0AAV9E3W4_ACOCL</name>
<dbReference type="PANTHER" id="PTHR31625">
    <property type="match status" value="1"/>
</dbReference>
<proteinExistence type="predicted"/>
<dbReference type="InterPro" id="IPR023213">
    <property type="entry name" value="CAT-like_dom_sf"/>
</dbReference>
<dbReference type="Gene3D" id="3.30.559.10">
    <property type="entry name" value="Chloramphenicol acetyltransferase-like domain"/>
    <property type="match status" value="2"/>
</dbReference>
<evidence type="ECO:0000256" key="2">
    <source>
        <dbReference type="ARBA" id="ARBA00023315"/>
    </source>
</evidence>
<reference evidence="3" key="1">
    <citation type="journal article" date="2023" name="Nat. Commun.">
        <title>Diploid and tetraploid genomes of Acorus and the evolution of monocots.</title>
        <authorList>
            <person name="Ma L."/>
            <person name="Liu K.W."/>
            <person name="Li Z."/>
            <person name="Hsiao Y.Y."/>
            <person name="Qi Y."/>
            <person name="Fu T."/>
            <person name="Tang G.D."/>
            <person name="Zhang D."/>
            <person name="Sun W.H."/>
            <person name="Liu D.K."/>
            <person name="Li Y."/>
            <person name="Chen G.Z."/>
            <person name="Liu X.D."/>
            <person name="Liao X.Y."/>
            <person name="Jiang Y.T."/>
            <person name="Yu X."/>
            <person name="Hao Y."/>
            <person name="Huang J."/>
            <person name="Zhao X.W."/>
            <person name="Ke S."/>
            <person name="Chen Y.Y."/>
            <person name="Wu W.L."/>
            <person name="Hsu J.L."/>
            <person name="Lin Y.F."/>
            <person name="Huang M.D."/>
            <person name="Li C.Y."/>
            <person name="Huang L."/>
            <person name="Wang Z.W."/>
            <person name="Zhao X."/>
            <person name="Zhong W.Y."/>
            <person name="Peng D.H."/>
            <person name="Ahmad S."/>
            <person name="Lan S."/>
            <person name="Zhang J.S."/>
            <person name="Tsai W.C."/>
            <person name="Van de Peer Y."/>
            <person name="Liu Z.J."/>
        </authorList>
    </citation>
    <scope>NUCLEOTIDE SEQUENCE</scope>
    <source>
        <strain evidence="3">CP</strain>
    </source>
</reference>
<evidence type="ECO:0000256" key="1">
    <source>
        <dbReference type="ARBA" id="ARBA00022679"/>
    </source>
</evidence>
<keyword evidence="1" id="KW-0808">Transferase</keyword>
<dbReference type="Pfam" id="PF02458">
    <property type="entry name" value="Transferase"/>
    <property type="match status" value="1"/>
</dbReference>
<dbReference type="Proteomes" id="UP001180020">
    <property type="component" value="Unassembled WGS sequence"/>
</dbReference>